<evidence type="ECO:0000256" key="12">
    <source>
        <dbReference type="SAM" id="SignalP"/>
    </source>
</evidence>
<organism evidence="14 15">
    <name type="scientific">Chlamydia ibidis 10-1398/6</name>
    <dbReference type="NCBI Taxonomy" id="1046581"/>
    <lineage>
        <taxon>Bacteria</taxon>
        <taxon>Pseudomonadati</taxon>
        <taxon>Chlamydiota</taxon>
        <taxon>Chlamydiia</taxon>
        <taxon>Chlamydiales</taxon>
        <taxon>Chlamydiaceae</taxon>
        <taxon>Chlamydia/Chlamydophila group</taxon>
        <taxon>Chlamydia</taxon>
    </lineage>
</organism>
<feature type="signal peptide" evidence="12">
    <location>
        <begin position="1"/>
        <end position="22"/>
    </location>
</feature>
<keyword evidence="5" id="KW-0134">Cell wall</keyword>
<feature type="chain" id="PRO_5046139513" evidence="12">
    <location>
        <begin position="23"/>
        <end position="1141"/>
    </location>
</feature>
<dbReference type="InterPro" id="IPR036709">
    <property type="entry name" value="Autotransporte_beta_dom_sf"/>
</dbReference>
<dbReference type="Pfam" id="PF02415">
    <property type="entry name" value="Chlam_PMP"/>
    <property type="match status" value="4"/>
</dbReference>
<feature type="domain" description="Autotransporter" evidence="13">
    <location>
        <begin position="859"/>
        <end position="1141"/>
    </location>
</feature>
<name>A0ABN0N0N4_9CHLA</name>
<keyword evidence="15" id="KW-1185">Reference proteome</keyword>
<dbReference type="PROSITE" id="PS51208">
    <property type="entry name" value="AUTOTRANSPORTER"/>
    <property type="match status" value="1"/>
</dbReference>
<evidence type="ECO:0000259" key="13">
    <source>
        <dbReference type="PROSITE" id="PS51208"/>
    </source>
</evidence>
<dbReference type="NCBIfam" id="TIGR01376">
    <property type="entry name" value="POMP_repeat"/>
    <property type="match status" value="4"/>
</dbReference>
<evidence type="ECO:0000256" key="6">
    <source>
        <dbReference type="ARBA" id="ARBA00022525"/>
    </source>
</evidence>
<evidence type="ECO:0000256" key="7">
    <source>
        <dbReference type="ARBA" id="ARBA00022692"/>
    </source>
</evidence>
<evidence type="ECO:0000256" key="9">
    <source>
        <dbReference type="ARBA" id="ARBA00023136"/>
    </source>
</evidence>
<dbReference type="InterPro" id="IPR005546">
    <property type="entry name" value="Autotransporte_beta"/>
</dbReference>
<keyword evidence="7" id="KW-0812">Transmembrane</keyword>
<evidence type="ECO:0000256" key="3">
    <source>
        <dbReference type="ARBA" id="ARBA00007542"/>
    </source>
</evidence>
<evidence type="ECO:0000256" key="1">
    <source>
        <dbReference type="ARBA" id="ARBA00004191"/>
    </source>
</evidence>
<evidence type="ECO:0000313" key="14">
    <source>
        <dbReference type="EMBL" id="EQM63136.1"/>
    </source>
</evidence>
<evidence type="ECO:0000256" key="2">
    <source>
        <dbReference type="ARBA" id="ARBA00004416"/>
    </source>
</evidence>
<dbReference type="SMART" id="SM00869">
    <property type="entry name" value="Autotransporter"/>
    <property type="match status" value="1"/>
</dbReference>
<accession>A0ABN0N0N4</accession>
<dbReference type="Gene3D" id="2.40.128.130">
    <property type="entry name" value="Autotransporter beta-domain"/>
    <property type="match status" value="1"/>
</dbReference>
<comment type="similarity">
    <text evidence="3">Belongs to the PMP outer membrane protein family.</text>
</comment>
<dbReference type="Pfam" id="PF03797">
    <property type="entry name" value="Autotransporter"/>
    <property type="match status" value="1"/>
</dbReference>
<dbReference type="InterPro" id="IPR003368">
    <property type="entry name" value="POMP_repeat"/>
</dbReference>
<dbReference type="Pfam" id="PF07548">
    <property type="entry name" value="ChlamPMP_M"/>
    <property type="match status" value="1"/>
</dbReference>
<gene>
    <name evidence="14" type="ORF">H359_0363</name>
</gene>
<proteinExistence type="inferred from homology"/>
<evidence type="ECO:0000256" key="8">
    <source>
        <dbReference type="ARBA" id="ARBA00022729"/>
    </source>
</evidence>
<dbReference type="EMBL" id="APJW01000001">
    <property type="protein sequence ID" value="EQM63136.1"/>
    <property type="molecule type" value="Genomic_DNA"/>
</dbReference>
<evidence type="ECO:0000256" key="4">
    <source>
        <dbReference type="ARBA" id="ARBA00022452"/>
    </source>
</evidence>
<evidence type="ECO:0000256" key="5">
    <source>
        <dbReference type="ARBA" id="ARBA00022512"/>
    </source>
</evidence>
<reference evidence="14 15" key="1">
    <citation type="submission" date="2013-07" db="EMBL/GenBank/DDBJ databases">
        <title>Isolation of a new Chlamydia species from the feral Sacred Ibis (Threskiornis aethiopicus): Chlamydia ibidis.</title>
        <authorList>
            <person name="Vorimore F."/>
            <person name="Hsia R.-C."/>
            <person name="Huot-Creasy H."/>
            <person name="Bastian S."/>
            <person name="Deruyter L."/>
            <person name="Passet A."/>
            <person name="Sachse K."/>
            <person name="Bavoil P."/>
            <person name="Myers G."/>
            <person name="Laroucau K."/>
        </authorList>
    </citation>
    <scope>NUCLEOTIDE SEQUENCE [LARGE SCALE GENOMIC DNA]</scope>
    <source>
        <strain evidence="14 15">10-1398/6</strain>
    </source>
</reference>
<evidence type="ECO:0000256" key="11">
    <source>
        <dbReference type="SAM" id="MobiDB-lite"/>
    </source>
</evidence>
<dbReference type="InterPro" id="IPR011427">
    <property type="entry name" value="Polymorphic_membr_middle"/>
</dbReference>
<feature type="region of interest" description="Disordered" evidence="11">
    <location>
        <begin position="712"/>
        <end position="743"/>
    </location>
</feature>
<keyword evidence="6" id="KW-0964">Secreted</keyword>
<dbReference type="SUPFAM" id="SSF103515">
    <property type="entry name" value="Autotransporter"/>
    <property type="match status" value="1"/>
</dbReference>
<comment type="subcellular location">
    <subcellularLocation>
        <location evidence="2">Cell outer membrane</location>
        <topology evidence="2">Peripheral membrane protein</topology>
        <orientation evidence="2">Extracellular side</orientation>
    </subcellularLocation>
    <subcellularLocation>
        <location evidence="1">Secreted</location>
        <location evidence="1">Cell wall</location>
    </subcellularLocation>
</comment>
<evidence type="ECO:0000256" key="10">
    <source>
        <dbReference type="ARBA" id="ARBA00023237"/>
    </source>
</evidence>
<dbReference type="RefSeq" id="WP_020371003.1">
    <property type="nucleotide sequence ID" value="NZ_APJW01000001.1"/>
</dbReference>
<keyword evidence="10" id="KW-0998">Cell outer membrane</keyword>
<keyword evidence="4" id="KW-1134">Transmembrane beta strand</keyword>
<comment type="caution">
    <text evidence="14">The sequence shown here is derived from an EMBL/GenBank/DDBJ whole genome shotgun (WGS) entry which is preliminary data.</text>
</comment>
<keyword evidence="9" id="KW-0472">Membrane</keyword>
<evidence type="ECO:0000313" key="15">
    <source>
        <dbReference type="Proteomes" id="UP000016064"/>
    </source>
</evidence>
<sequence length="1141" mass="119079">MKASLRKLLFSTTLTVPFASQAFSVEIPLPHGVYDGHVNELIFPYTITSYADGATLLLQGDLSIVNFNNATSGTPLGCLKNTAGPLSIVGGGHNLKFLRILSTGDGSAINNAVNSSSTTVLSGFNTLIFENCEALQYNQPGLSVPITMTLIKPSGTIASSAPLTLSNINTLTFLNNKALGNGGGIHGTTVNISNIKKSLTFQGNMSSCGGAIAATEGLNITNNSGSILFRLNSVTDKGGAIYLGPKENTTESAAAVVATHAAIPAKAMKKSISMAAAAAAATAGASMQTNTNSSISNNAEVQFDANTAKAGGAIYAIGNINFDNNKSLIFQNNAASPELSPPEEAGNGGAIYCVKATNGPASHTLQANELTPSGLTITHQNTIFFANNVASKQGGAIYGENVSITSSGPTLFTNNNASNGGAIFIKGGGSLTLSADYGDMIFDGNTKVANGEAARNAISLDKDAKIKSLSASGSYKLIFADPITSVPPSQTAAQALQAGQADANTLTINPVRGDNSPFTNYIGSVVFTDVTPAPAVGVPLGGIKSEIHQPVTLAGGSLVLEKGVTLSVLSFNQQSGSTLLMGSGTTLTTTTNKDAGAATTMHSLSAEASAYAYTMASSALEAPKVAPAPAAKAATLNNDGSITVNGLHINLDSFMTSSSPAAKISVTGSNGTATISGPIYIDDLSGKAYENHDLFNKDTVTLQLCEVSTAKTGGPTITSPAPAPAGGPSASMAMASDAGTSSTPNGVVSDVATQSGNDTRIKLTAEQNVPFQPLGDTSPTYGYQGTWELQWVDGASEQAGNRSRAKAGSTNSKVLKATWTKIGFKPSPERIASLVPNSLWGSFIDLRAINDLATSSCDGFNYGKGLWVSGVTNIFHHDRDTEHQGYRRISGGCAIGLNSQTMSGSIFGIAYAQIFASSKDYVVSTTRSDACIGSIYASTRRPIGKSRMFFKSFAARVNYSHNKEKMKTRYTSVPETDGNWDNNCWLGEIGGSLPIEVRSEILNLNQIIPFAHVQVAYAEHGSFRERLAEARSFEGSRLINVATPVGLKIDRRSHANPDFYTLSVSYIPDLYRRNPACTTLLLANGVSWKTKATNLERNAVLIQGSSHTTVNSNIEIFSHGSCEVRKSSRNYSVNIGTKFRF</sequence>
<keyword evidence="8 12" id="KW-0732">Signal</keyword>
<dbReference type="Proteomes" id="UP000016064">
    <property type="component" value="Unassembled WGS sequence"/>
</dbReference>
<protein>
    <submittedName>
        <fullName evidence="14">Autotransporter beta-domain protein</fullName>
    </submittedName>
</protein>